<dbReference type="GeneTree" id="ENSGT00940000153769"/>
<evidence type="ECO:0000256" key="1">
    <source>
        <dbReference type="ARBA" id="ARBA00004302"/>
    </source>
</evidence>
<dbReference type="Gene3D" id="3.40.50.410">
    <property type="entry name" value="von Willebrand factor, type A domain"/>
    <property type="match status" value="2"/>
</dbReference>
<evidence type="ECO:0000256" key="2">
    <source>
        <dbReference type="ARBA" id="ARBA00022525"/>
    </source>
</evidence>
<dbReference type="FunFam" id="2.60.40.10:FF:001333">
    <property type="entry name" value="collagen alpha-1(VII) chain isoform X2"/>
    <property type="match status" value="1"/>
</dbReference>
<dbReference type="PROSITE" id="PS50853">
    <property type="entry name" value="FN3"/>
    <property type="match status" value="7"/>
</dbReference>
<reference evidence="19" key="2">
    <citation type="submission" date="2025-08" db="UniProtKB">
        <authorList>
            <consortium name="Ensembl"/>
        </authorList>
    </citation>
    <scope>IDENTIFICATION</scope>
</reference>
<dbReference type="GO" id="GO:0007399">
    <property type="term" value="P:nervous system development"/>
    <property type="evidence" value="ECO:0007669"/>
    <property type="project" value="TreeGrafter"/>
</dbReference>
<name>A0A4X2JSH6_VOMUR</name>
<dbReference type="InterPro" id="IPR036880">
    <property type="entry name" value="Kunitz_BPTI_sf"/>
</dbReference>
<feature type="domain" description="Fibronectin type-III" evidence="18">
    <location>
        <begin position="578"/>
        <end position="667"/>
    </location>
</feature>
<evidence type="ECO:0000313" key="20">
    <source>
        <dbReference type="Proteomes" id="UP000314987"/>
    </source>
</evidence>
<dbReference type="FunFam" id="3.40.50.410:FF:000001">
    <property type="entry name" value="Collagen, type XII, alpha 1"/>
    <property type="match status" value="1"/>
</dbReference>
<dbReference type="CDD" id="cd01482">
    <property type="entry name" value="vWA_collagen_alphaI-XII-like"/>
    <property type="match status" value="1"/>
</dbReference>
<dbReference type="Gene3D" id="4.10.410.10">
    <property type="entry name" value="Pancreatic trypsin inhibitor Kunitz domain"/>
    <property type="match status" value="1"/>
</dbReference>
<dbReference type="GO" id="GO:0005604">
    <property type="term" value="C:basement membrane"/>
    <property type="evidence" value="ECO:0007669"/>
    <property type="project" value="UniProtKB-SubCell"/>
</dbReference>
<dbReference type="SUPFAM" id="SSF53300">
    <property type="entry name" value="vWA-like"/>
    <property type="match status" value="2"/>
</dbReference>
<dbReference type="Pfam" id="PF00092">
    <property type="entry name" value="VWA"/>
    <property type="match status" value="2"/>
</dbReference>
<evidence type="ECO:0000256" key="4">
    <source>
        <dbReference type="ARBA" id="ARBA00022737"/>
    </source>
</evidence>
<dbReference type="PROSITE" id="PS50279">
    <property type="entry name" value="BPTI_KUNITZ_2"/>
    <property type="match status" value="1"/>
</dbReference>
<keyword evidence="2" id="KW-0964">Secreted</keyword>
<comment type="subunit">
    <text evidence="12">Homotrimer. Interacts with MIA3/TANGO1; facilitating its loading into transport carriers and subsequent secretion.</text>
</comment>
<evidence type="ECO:0000256" key="8">
    <source>
        <dbReference type="ARBA" id="ARBA00023157"/>
    </source>
</evidence>
<organism evidence="19 20">
    <name type="scientific">Vombatus ursinus</name>
    <name type="common">Common wombat</name>
    <dbReference type="NCBI Taxonomy" id="29139"/>
    <lineage>
        <taxon>Eukaryota</taxon>
        <taxon>Metazoa</taxon>
        <taxon>Chordata</taxon>
        <taxon>Craniata</taxon>
        <taxon>Vertebrata</taxon>
        <taxon>Euteleostomi</taxon>
        <taxon>Mammalia</taxon>
        <taxon>Metatheria</taxon>
        <taxon>Diprotodontia</taxon>
        <taxon>Vombatidae</taxon>
        <taxon>Vombatus</taxon>
    </lineage>
</organism>
<dbReference type="PROSITE" id="PS00280">
    <property type="entry name" value="BPTI_KUNITZ_1"/>
    <property type="match status" value="1"/>
</dbReference>
<dbReference type="GO" id="GO:0007507">
    <property type="term" value="P:heart development"/>
    <property type="evidence" value="ECO:0007669"/>
    <property type="project" value="TreeGrafter"/>
</dbReference>
<evidence type="ECO:0000256" key="13">
    <source>
        <dbReference type="ARBA" id="ARBA00067314"/>
    </source>
</evidence>
<dbReference type="InterPro" id="IPR013783">
    <property type="entry name" value="Ig-like_fold"/>
</dbReference>
<dbReference type="SMART" id="SM00327">
    <property type="entry name" value="VWA"/>
    <property type="match status" value="2"/>
</dbReference>
<dbReference type="Pfam" id="PF00041">
    <property type="entry name" value="fn3"/>
    <property type="match status" value="6"/>
</dbReference>
<dbReference type="CDD" id="cd00063">
    <property type="entry name" value="FN3"/>
    <property type="match status" value="9"/>
</dbReference>
<dbReference type="SMART" id="SM00131">
    <property type="entry name" value="KU"/>
    <property type="match status" value="1"/>
</dbReference>
<accession>A0A4X2JSH6</accession>
<dbReference type="GO" id="GO:0043394">
    <property type="term" value="F:proteoglycan binding"/>
    <property type="evidence" value="ECO:0007669"/>
    <property type="project" value="TreeGrafter"/>
</dbReference>
<evidence type="ECO:0000256" key="10">
    <source>
        <dbReference type="ARBA" id="ARBA00023278"/>
    </source>
</evidence>
<keyword evidence="7" id="KW-0176">Collagen</keyword>
<proteinExistence type="predicted"/>
<dbReference type="GO" id="GO:0007160">
    <property type="term" value="P:cell-matrix adhesion"/>
    <property type="evidence" value="ECO:0007669"/>
    <property type="project" value="TreeGrafter"/>
</dbReference>
<evidence type="ECO:0000313" key="19">
    <source>
        <dbReference type="Ensembl" id="ENSVURP00010000896.1"/>
    </source>
</evidence>
<feature type="compositionally biased region" description="Acidic residues" evidence="15">
    <location>
        <begin position="1525"/>
        <end position="1544"/>
    </location>
</feature>
<keyword evidence="3" id="KW-0272">Extracellular matrix</keyword>
<feature type="domain" description="Fibronectin type-III" evidence="18">
    <location>
        <begin position="668"/>
        <end position="755"/>
    </location>
</feature>
<feature type="region of interest" description="Disordered" evidence="15">
    <location>
        <begin position="1516"/>
        <end position="1564"/>
    </location>
</feature>
<evidence type="ECO:0000256" key="9">
    <source>
        <dbReference type="ARBA" id="ARBA00023180"/>
    </source>
</evidence>
<feature type="region of interest" description="Disordered" evidence="15">
    <location>
        <begin position="1330"/>
        <end position="1407"/>
    </location>
</feature>
<evidence type="ECO:0000256" key="15">
    <source>
        <dbReference type="SAM" id="MobiDB-lite"/>
    </source>
</evidence>
<dbReference type="InterPro" id="IPR020901">
    <property type="entry name" value="Prtase_inh_Kunz-CS"/>
</dbReference>
<feature type="domain" description="Fibronectin type-III" evidence="18">
    <location>
        <begin position="940"/>
        <end position="1033"/>
    </location>
</feature>
<comment type="function">
    <text evidence="11">Stratified squamous epithelial basement membrane protein that forms anchoring fibrils which may contribute to epithelial basement membrane organization and adherence by interacting with extracellular matrix (ECM) proteins such as type IV collagen.</text>
</comment>
<feature type="domain" description="VWFA" evidence="16">
    <location>
        <begin position="32"/>
        <end position="204"/>
    </location>
</feature>
<evidence type="ECO:0000256" key="6">
    <source>
        <dbReference type="ARBA" id="ARBA00022889"/>
    </source>
</evidence>
<dbReference type="InterPro" id="IPR036116">
    <property type="entry name" value="FN3_sf"/>
</dbReference>
<comment type="subcellular location">
    <subcellularLocation>
        <location evidence="1">Secreted</location>
        <location evidence="1">Extracellular space</location>
        <location evidence="1">Extracellular matrix</location>
        <location evidence="1">Basement membrane</location>
    </subcellularLocation>
</comment>
<dbReference type="FunFam" id="4.10.410.10:FF:000020">
    <property type="entry name" value="Collagen, type VI, alpha 3"/>
    <property type="match status" value="1"/>
</dbReference>
<keyword evidence="8" id="KW-1015">Disulfide bond</keyword>
<dbReference type="InterPro" id="IPR036465">
    <property type="entry name" value="vWFA_dom_sf"/>
</dbReference>
<keyword evidence="9" id="KW-0325">Glycoprotein</keyword>
<dbReference type="SUPFAM" id="SSF49265">
    <property type="entry name" value="Fibronectin type III"/>
    <property type="match status" value="5"/>
</dbReference>
<dbReference type="FunFam" id="2.60.40.10:FF:001646">
    <property type="entry name" value="Collagen, type VII, alpha 1"/>
    <property type="match status" value="1"/>
</dbReference>
<reference evidence="19" key="3">
    <citation type="submission" date="2025-09" db="UniProtKB">
        <authorList>
            <consortium name="Ensembl"/>
        </authorList>
    </citation>
    <scope>IDENTIFICATION</scope>
</reference>
<dbReference type="SMART" id="SM00060">
    <property type="entry name" value="FN3"/>
    <property type="match status" value="9"/>
</dbReference>
<dbReference type="FunFam" id="2.60.40.10:FF:000307">
    <property type="entry name" value="collagen alpha-1(VII) chain isoform X1"/>
    <property type="match status" value="4"/>
</dbReference>
<dbReference type="Pfam" id="PF00014">
    <property type="entry name" value="Kunitz_BPTI"/>
    <property type="match status" value="1"/>
</dbReference>
<dbReference type="PRINTS" id="PR00453">
    <property type="entry name" value="VWFADOMAIN"/>
</dbReference>
<keyword evidence="5" id="KW-0084">Basement membrane</keyword>
<evidence type="ECO:0000259" key="18">
    <source>
        <dbReference type="PROSITE" id="PS50853"/>
    </source>
</evidence>
<dbReference type="GO" id="GO:0007044">
    <property type="term" value="P:cell-substrate junction assembly"/>
    <property type="evidence" value="ECO:0007669"/>
    <property type="project" value="TreeGrafter"/>
</dbReference>
<dbReference type="GO" id="GO:0005576">
    <property type="term" value="C:extracellular region"/>
    <property type="evidence" value="ECO:0007669"/>
    <property type="project" value="UniProtKB-ARBA"/>
</dbReference>
<dbReference type="FunFam" id="2.60.40.10:FF:001175">
    <property type="entry name" value="Putative collagen alpha-1vii chain"/>
    <property type="match status" value="1"/>
</dbReference>
<reference evidence="20" key="1">
    <citation type="submission" date="2018-12" db="EMBL/GenBank/DDBJ databases">
        <authorList>
            <person name="Yazar S."/>
        </authorList>
    </citation>
    <scope>NUCLEOTIDE SEQUENCE [LARGE SCALE GENOMIC DNA]</scope>
</reference>
<dbReference type="InterPro" id="IPR050991">
    <property type="entry name" value="ECM_Regulatory_Proteins"/>
</dbReference>
<keyword evidence="4" id="KW-0677">Repeat</keyword>
<protein>
    <recommendedName>
        <fullName evidence="13">Collagen alpha-1(VII) chain</fullName>
    </recommendedName>
    <alternativeName>
        <fullName evidence="14">Long-chain collagen</fullName>
    </alternativeName>
</protein>
<evidence type="ECO:0000256" key="14">
    <source>
        <dbReference type="ARBA" id="ARBA00081956"/>
    </source>
</evidence>
<dbReference type="FunFam" id="3.40.50.410:FF:000072">
    <property type="entry name" value="collagen alpha-1(VII) chain"/>
    <property type="match status" value="1"/>
</dbReference>
<keyword evidence="10" id="KW-0379">Hydroxylation</keyword>
<evidence type="ECO:0000256" key="12">
    <source>
        <dbReference type="ARBA" id="ARBA00064977"/>
    </source>
</evidence>
<feature type="domain" description="Fibronectin type-III" evidence="18">
    <location>
        <begin position="227"/>
        <end position="323"/>
    </location>
</feature>
<dbReference type="Gene3D" id="2.60.40.10">
    <property type="entry name" value="Immunoglobulins"/>
    <property type="match status" value="9"/>
</dbReference>
<keyword evidence="20" id="KW-1185">Reference proteome</keyword>
<feature type="domain" description="Fibronectin type-III" evidence="18">
    <location>
        <begin position="849"/>
        <end position="937"/>
    </location>
</feature>
<dbReference type="CDD" id="cd01450">
    <property type="entry name" value="vWFA_subfamily_ECM"/>
    <property type="match status" value="1"/>
</dbReference>
<feature type="domain" description="BPTI/Kunitz inhibitor" evidence="17">
    <location>
        <begin position="1589"/>
        <end position="1638"/>
    </location>
</feature>
<dbReference type="InterPro" id="IPR002223">
    <property type="entry name" value="Kunitz_BPTI"/>
</dbReference>
<evidence type="ECO:0000256" key="11">
    <source>
        <dbReference type="ARBA" id="ARBA00053615"/>
    </source>
</evidence>
<dbReference type="GO" id="GO:0005581">
    <property type="term" value="C:collagen trimer"/>
    <property type="evidence" value="ECO:0007669"/>
    <property type="project" value="UniProtKB-KW"/>
</dbReference>
<feature type="domain" description="Fibronectin type-III" evidence="18">
    <location>
        <begin position="406"/>
        <end position="497"/>
    </location>
</feature>
<feature type="domain" description="Fibronectin type-III" evidence="18">
    <location>
        <begin position="758"/>
        <end position="848"/>
    </location>
</feature>
<dbReference type="CDD" id="cd22627">
    <property type="entry name" value="Kunitz_collagen_alpha1_VII"/>
    <property type="match status" value="1"/>
</dbReference>
<evidence type="ECO:0000256" key="5">
    <source>
        <dbReference type="ARBA" id="ARBA00022869"/>
    </source>
</evidence>
<dbReference type="PANTHER" id="PTHR46708:SF7">
    <property type="entry name" value="FIBRONECTIN TYPE-III DOMAIN-CONTAINING PROTEIN"/>
    <property type="match status" value="1"/>
</dbReference>
<feature type="compositionally biased region" description="Basic and acidic residues" evidence="15">
    <location>
        <begin position="1332"/>
        <end position="1343"/>
    </location>
</feature>
<evidence type="ECO:0000256" key="7">
    <source>
        <dbReference type="ARBA" id="ARBA00023119"/>
    </source>
</evidence>
<dbReference type="PANTHER" id="PTHR46708">
    <property type="entry name" value="TENASCIN"/>
    <property type="match status" value="1"/>
</dbReference>
<dbReference type="GO" id="GO:0005201">
    <property type="term" value="F:extracellular matrix structural constituent"/>
    <property type="evidence" value="ECO:0007669"/>
    <property type="project" value="TreeGrafter"/>
</dbReference>
<evidence type="ECO:0000259" key="17">
    <source>
        <dbReference type="PROSITE" id="PS50279"/>
    </source>
</evidence>
<dbReference type="PROSITE" id="PS50234">
    <property type="entry name" value="VWFA"/>
    <property type="match status" value="2"/>
</dbReference>
<evidence type="ECO:0000256" key="3">
    <source>
        <dbReference type="ARBA" id="ARBA00022530"/>
    </source>
</evidence>
<dbReference type="SUPFAM" id="SSF57362">
    <property type="entry name" value="BPTI-like"/>
    <property type="match status" value="1"/>
</dbReference>
<dbReference type="InterPro" id="IPR002035">
    <property type="entry name" value="VWF_A"/>
</dbReference>
<evidence type="ECO:0000259" key="16">
    <source>
        <dbReference type="PROSITE" id="PS50234"/>
    </source>
</evidence>
<dbReference type="PRINTS" id="PR00759">
    <property type="entry name" value="BASICPTASE"/>
</dbReference>
<dbReference type="Proteomes" id="UP000314987">
    <property type="component" value="Unassembled WGS sequence"/>
</dbReference>
<dbReference type="GO" id="GO:0005178">
    <property type="term" value="F:integrin binding"/>
    <property type="evidence" value="ECO:0007669"/>
    <property type="project" value="TreeGrafter"/>
</dbReference>
<feature type="domain" description="VWFA" evidence="16">
    <location>
        <begin position="1036"/>
        <end position="1215"/>
    </location>
</feature>
<dbReference type="GO" id="GO:0004867">
    <property type="term" value="F:serine-type endopeptidase inhibitor activity"/>
    <property type="evidence" value="ECO:0007669"/>
    <property type="project" value="InterPro"/>
</dbReference>
<dbReference type="InterPro" id="IPR003961">
    <property type="entry name" value="FN3_dom"/>
</dbReference>
<feature type="region of interest" description="Disordered" evidence="15">
    <location>
        <begin position="1260"/>
        <end position="1289"/>
    </location>
</feature>
<keyword evidence="6" id="KW-0130">Cell adhesion</keyword>
<sequence length="1646" mass="174171">MLPPQDEALVPAHCPRRSPVGAMTCTNLYAADIVFLLDGSSSIGRNNFREVRAFMEGLVLPFTEVVGASGVRFSVVQYSDDPRTEFGLDTYGSGNEVIQAVRELTYKGGNTRTGAGFRHVADHIFLPQLARPVPKVCILITDGKSQDQVESAAQRLKGQGVKVFAVGIKNADQGELRRAASEPPDVFFYFVNDFSILSTLLPLVSRRVCTTTGGTPQILPPEGLPSGPRDLVLTQASSESLLAEWTAASGPVVSYKVQYVPLTGLGQPVPDQRQEVTVPARETRVRLQGLRPQTEYQVTVVAQYANSVGEAVSGTAQTAALEGPMISIQNATAHTLLVAWRAVAGASGYRVTWRNLESGSSQQLDIGRGQSSALLKGLSPNTEYVVTVTPIHGRMPGPSSSLTTRTGENLQTVILGPTSIQVFWTHIPEAQGYRLEWRRVSGSEPTQSVVLSTDVTSYQLQGLQPGTEYRLTLYTLYEGREVATPATISQTGELAETSPSRRLVRVVWSSVPGASGYRFVVRNTQDGSEKTQRLPADQTSFELDRVQPGVSYVVRVSALAGSREGPPGILTVRLGESLPRVPRLRVVASEPGRVQVSWGTVPGVSGYRLNWRLRDGQESFRTLPADTTSFDIGGLRPGATYQVSVSALRGAEQGPPSVITLLTDSPGSVAGLRVTHAGSSSVRITWTGVPGATSYRISWHSGRGPEQSQLVPGEASTAKLDGLEPNTDYTVRVTALVGSLEGAAASVAVRTAPEPVGAVSRLQILDSSSDVVRVTWVGVPGATSYRLVWGRRDGGPESSRMLPGDTDSAEIGGLEGGISYTVRVTALIGNREGAPVSLIVTTPPVAPAAPGSLRLLQSEERALRLAWDPVPGAGGFRLRWRPEGGPEQSRVLGPEVSRYDLVGLEPGTLYYVTLSTLGPSGSGESPPVTLSARTGAPSLLTTDLHIVETSVDSVTLAWTQVPGTSSYILSWRPLPGSGYTAPGSQQTLPGSLSSQRVSGLEPGIPYTFSLTPVQGSSRGPEVSLTQHAGCPNGQADVVFLIHATRDNEHHSGVVKSALSRLVSALGPLGPDAMQVGLMTYSHRPSPLVPLNGSYDRNAILQRIQGIPYTDPSGNNLGIAINTAHRYLLAPGSGGRRSRVPGLLVLVVDGPSGDDVISPAREAQAAGISVFALGMPGAQPEQLRRLVSGVEPAPVFIAVDNARGLEQAVGGLATALCQVASVGPFGLHHFSGQGRARGCEVEVPEDRGGCWWHVLSSLQGRDGSKGDRGDVGSPGLQGPPGLPGPVGPPGQVLSLYPLPAYGLRSPIPFTPSKVSALRQIVKDSSEGFLGISDRFRGYKGEPGERGGTLGAHGRGPKGDRGDTGPPGPPGQGLIERGPPGPPGQPGEPGKPGIPGLPGRAGELGEAGRPGERQVLLSVKEKGFYFEGRKRVLEFLAHHSPFHCLMQGERGPPGESVVGARGVPGIPGERGEQKSGWLGPCAHDTWWSFLPGPLPSYSADTPGPGSWPRPVPVLRLSHAEEEGPGPPEDDEYSVEDYEDMEGDATEEPWAAGDGETPHPPPDLPRALDSEMPPIPLPPLNTSSLASISGLCSLPMDEGSCSNYTLRWYHRPGRGCQPFVFGGCEGNANRFSSREDCERHCLPHRGPGM</sequence>
<dbReference type="Ensembl" id="ENSVURT00010001037.1">
    <property type="protein sequence ID" value="ENSVURP00010000896.1"/>
    <property type="gene ID" value="ENSVURG00010000549.1"/>
</dbReference>